<sequence length="176" mass="19398">MSPVRRPSEQQADRKALKRSHQLLLSGPTTARIYELVEAQRRWVTWDMRPQCSALHPCALESHAKTCRQGQRQATKRLPNKRGRSSRRDSLVATATQHIHRVALIVASRKRVTRVASGIAAGPQCSFLHYGSAAIDAGGRNQQQFSPQALFKNGPQLSEPMIRMSKGGGLARSGPA</sequence>
<keyword evidence="3" id="KW-1185">Reference proteome</keyword>
<protein>
    <submittedName>
        <fullName evidence="2">Uncharacterized protein</fullName>
    </submittedName>
</protein>
<evidence type="ECO:0000256" key="1">
    <source>
        <dbReference type="SAM" id="MobiDB-lite"/>
    </source>
</evidence>
<evidence type="ECO:0000313" key="2">
    <source>
        <dbReference type="EMBL" id="GAT51219.1"/>
    </source>
</evidence>
<evidence type="ECO:0000313" key="3">
    <source>
        <dbReference type="Proteomes" id="UP000815677"/>
    </source>
</evidence>
<reference evidence="2" key="1">
    <citation type="submission" date="2014-09" db="EMBL/GenBank/DDBJ databases">
        <title>Genome sequence of the luminous mushroom Mycena chlorophos for searching fungal bioluminescence genes.</title>
        <authorList>
            <person name="Tanaka Y."/>
            <person name="Kasuga D."/>
            <person name="Oba Y."/>
            <person name="Hase S."/>
            <person name="Sato K."/>
            <person name="Oba Y."/>
            <person name="Sakakibara Y."/>
        </authorList>
    </citation>
    <scope>NUCLEOTIDE SEQUENCE</scope>
</reference>
<feature type="compositionally biased region" description="Basic residues" evidence="1">
    <location>
        <begin position="74"/>
        <end position="85"/>
    </location>
</feature>
<dbReference type="EMBL" id="DF846996">
    <property type="protein sequence ID" value="GAT51219.1"/>
    <property type="molecule type" value="Genomic_DNA"/>
</dbReference>
<organism evidence="2 3">
    <name type="scientific">Mycena chlorophos</name>
    <name type="common">Agaric fungus</name>
    <name type="synonym">Agaricus chlorophos</name>
    <dbReference type="NCBI Taxonomy" id="658473"/>
    <lineage>
        <taxon>Eukaryota</taxon>
        <taxon>Fungi</taxon>
        <taxon>Dikarya</taxon>
        <taxon>Basidiomycota</taxon>
        <taxon>Agaricomycotina</taxon>
        <taxon>Agaricomycetes</taxon>
        <taxon>Agaricomycetidae</taxon>
        <taxon>Agaricales</taxon>
        <taxon>Marasmiineae</taxon>
        <taxon>Mycenaceae</taxon>
        <taxon>Mycena</taxon>
    </lineage>
</organism>
<gene>
    <name evidence="2" type="ORF">MCHLO_08380</name>
</gene>
<accession>A0ABQ0LKV6</accession>
<dbReference type="Proteomes" id="UP000815677">
    <property type="component" value="Unassembled WGS sequence"/>
</dbReference>
<proteinExistence type="predicted"/>
<name>A0ABQ0LKV6_MYCCL</name>
<feature type="region of interest" description="Disordered" evidence="1">
    <location>
        <begin position="69"/>
        <end position="93"/>
    </location>
</feature>